<dbReference type="KEGG" id="api:103307739"/>
<feature type="domain" description="DUF4371" evidence="1">
    <location>
        <begin position="25"/>
        <end position="136"/>
    </location>
</feature>
<dbReference type="EnsemblMetazoa" id="XM_029492597.1">
    <property type="protein sequence ID" value="XP_029348457.1"/>
    <property type="gene ID" value="LOC103307739"/>
</dbReference>
<evidence type="ECO:0000313" key="3">
    <source>
        <dbReference type="Proteomes" id="UP000007819"/>
    </source>
</evidence>
<dbReference type="AlphaFoldDB" id="A0A8R2NUE5"/>
<accession>A0A8R2NUE5</accession>
<reference evidence="2" key="2">
    <citation type="submission" date="2022-06" db="UniProtKB">
        <authorList>
            <consortium name="EnsemblMetazoa"/>
        </authorList>
    </citation>
    <scope>IDENTIFICATION</scope>
</reference>
<dbReference type="InterPro" id="IPR025398">
    <property type="entry name" value="DUF4371"/>
</dbReference>
<dbReference type="OrthoDB" id="6601344at2759"/>
<dbReference type="RefSeq" id="XP_029348457.1">
    <property type="nucleotide sequence ID" value="XM_029492597.1"/>
</dbReference>
<evidence type="ECO:0000313" key="2">
    <source>
        <dbReference type="EnsemblMetazoa" id="XP_029348457.1"/>
    </source>
</evidence>
<dbReference type="PANTHER" id="PTHR45749">
    <property type="match status" value="1"/>
</dbReference>
<reference evidence="3" key="1">
    <citation type="submission" date="2010-06" db="EMBL/GenBank/DDBJ databases">
        <authorList>
            <person name="Jiang H."/>
            <person name="Abraham K."/>
            <person name="Ali S."/>
            <person name="Alsbrooks S.L."/>
            <person name="Anim B.N."/>
            <person name="Anosike U.S."/>
            <person name="Attaway T."/>
            <person name="Bandaranaike D.P."/>
            <person name="Battles P.K."/>
            <person name="Bell S.N."/>
            <person name="Bell A.V."/>
            <person name="Beltran B."/>
            <person name="Bickham C."/>
            <person name="Bustamante Y."/>
            <person name="Caleb T."/>
            <person name="Canada A."/>
            <person name="Cardenas V."/>
            <person name="Carter K."/>
            <person name="Chacko J."/>
            <person name="Chandrabose M.N."/>
            <person name="Chavez D."/>
            <person name="Chavez A."/>
            <person name="Chen L."/>
            <person name="Chu H.-S."/>
            <person name="Claassen K.J."/>
            <person name="Cockrell R."/>
            <person name="Collins M."/>
            <person name="Cooper J.A."/>
            <person name="Cree A."/>
            <person name="Curry S.M."/>
            <person name="Da Y."/>
            <person name="Dao M.D."/>
            <person name="Das B."/>
            <person name="Davila M.-L."/>
            <person name="Davy-Carroll L."/>
            <person name="Denson S."/>
            <person name="Dinh H."/>
            <person name="Ebong V.E."/>
            <person name="Edwards J.R."/>
            <person name="Egan A."/>
            <person name="El-Daye J."/>
            <person name="Escobedo L."/>
            <person name="Fernandez S."/>
            <person name="Fernando P.R."/>
            <person name="Flagg N."/>
            <person name="Forbes L.D."/>
            <person name="Fowler R.G."/>
            <person name="Fu Q."/>
            <person name="Gabisi R.A."/>
            <person name="Ganer J."/>
            <person name="Garbino Pronczuk A."/>
            <person name="Garcia R.M."/>
            <person name="Garner T."/>
            <person name="Garrett T.E."/>
            <person name="Gonzalez D.A."/>
            <person name="Hamid H."/>
            <person name="Hawkins E.S."/>
            <person name="Hirani K."/>
            <person name="Hogues M.E."/>
            <person name="Hollins B."/>
            <person name="Hsiao C.-H."/>
            <person name="Jabil R."/>
            <person name="James M.L."/>
            <person name="Jhangiani S.N."/>
            <person name="Johnson B."/>
            <person name="Johnson Q."/>
            <person name="Joshi V."/>
            <person name="Kalu J.B."/>
            <person name="Kam C."/>
            <person name="Kashfia A."/>
            <person name="Keebler J."/>
            <person name="Kisamo H."/>
            <person name="Kovar C.L."/>
            <person name="Lago L.A."/>
            <person name="Lai C.-Y."/>
            <person name="Laidlaw J."/>
            <person name="Lara F."/>
            <person name="Le T.-K."/>
            <person name="Lee S.L."/>
            <person name="Legall F.H."/>
            <person name="Lemon S.J."/>
            <person name="Lewis L.R."/>
            <person name="Li B."/>
            <person name="Liu Y."/>
            <person name="Liu Y.-S."/>
            <person name="Lopez J."/>
            <person name="Lozado R.J."/>
            <person name="Lu J."/>
            <person name="Madu R.C."/>
            <person name="Maheshwari M."/>
            <person name="Maheshwari R."/>
            <person name="Malloy K."/>
            <person name="Martinez E."/>
            <person name="Mathew T."/>
            <person name="Mercado I.C."/>
            <person name="Mercado C."/>
            <person name="Meyer B."/>
            <person name="Montgomery K."/>
            <person name="Morgan M.B."/>
            <person name="Munidasa M."/>
            <person name="Nazareth L.V."/>
            <person name="Nelson J."/>
            <person name="Ng B.M."/>
            <person name="Nguyen N.B."/>
            <person name="Nguyen P.Q."/>
            <person name="Nguyen T."/>
            <person name="Obregon M."/>
            <person name="Okwuonu G.O."/>
            <person name="Onwere C.G."/>
            <person name="Orozco G."/>
            <person name="Parra A."/>
            <person name="Patel S."/>
            <person name="Patil S."/>
            <person name="Perez A."/>
            <person name="Perez Y."/>
            <person name="Pham C."/>
            <person name="Primus E.L."/>
            <person name="Pu L.-L."/>
            <person name="Puazo M."/>
            <person name="Qin X."/>
            <person name="Quiroz J.B."/>
            <person name="Reese J."/>
            <person name="Richards S."/>
            <person name="Rives C.M."/>
            <person name="Robberts R."/>
            <person name="Ruiz S.J."/>
            <person name="Ruiz M.J."/>
            <person name="Santibanez J."/>
            <person name="Schneider B.W."/>
            <person name="Sisson I."/>
            <person name="Smith M."/>
            <person name="Sodergren E."/>
            <person name="Song X.-Z."/>
            <person name="Song B.B."/>
            <person name="Summersgill H."/>
            <person name="Thelus R."/>
            <person name="Thornton R.D."/>
            <person name="Trejos Z.Y."/>
            <person name="Usmani K."/>
            <person name="Vattathil S."/>
            <person name="Villasana D."/>
            <person name="Walker D.L."/>
            <person name="Wang S."/>
            <person name="Wang K."/>
            <person name="White C.S."/>
            <person name="Williams A.C."/>
            <person name="Williamson J."/>
            <person name="Wilson K."/>
            <person name="Woghiren I.O."/>
            <person name="Woodworth J.R."/>
            <person name="Worley K.C."/>
            <person name="Wright R.A."/>
            <person name="Wu W."/>
            <person name="Young L."/>
            <person name="Zhang L."/>
            <person name="Zhang J."/>
            <person name="Zhu Y."/>
            <person name="Muzny D.M."/>
            <person name="Weinstock G."/>
            <person name="Gibbs R.A."/>
        </authorList>
    </citation>
    <scope>NUCLEOTIDE SEQUENCE [LARGE SCALE GENOMIC DNA]</scope>
    <source>
        <strain evidence="3">LSR1</strain>
    </source>
</reference>
<protein>
    <recommendedName>
        <fullName evidence="1">DUF4371 domain-containing protein</fullName>
    </recommendedName>
</protein>
<dbReference type="PANTHER" id="PTHR45749:SF37">
    <property type="entry name" value="OS05G0311600 PROTEIN"/>
    <property type="match status" value="1"/>
</dbReference>
<dbReference type="Proteomes" id="UP000007819">
    <property type="component" value="Unassembled WGS sequence"/>
</dbReference>
<dbReference type="GeneID" id="103307739"/>
<sequence length="168" mass="19024">NYLEACKLMCEHNPEFKQVFNGEIKYTSPLLQNELIGICAENVRSMIVTEVTKAGSFSVRCVEARCHKQEQMSLCIRYANKFEVFERFLGFINVSESQNADSLVSAVLSYSKVLKIDDIPIIAQSYDGANVMSGSKKGEQTLLRKHYPDATYIHCMAQRLNLVVINNM</sequence>
<name>A0A8R2NUE5_ACYPI</name>
<evidence type="ECO:0000259" key="1">
    <source>
        <dbReference type="Pfam" id="PF14291"/>
    </source>
</evidence>
<organism evidence="2 3">
    <name type="scientific">Acyrthosiphon pisum</name>
    <name type="common">Pea aphid</name>
    <dbReference type="NCBI Taxonomy" id="7029"/>
    <lineage>
        <taxon>Eukaryota</taxon>
        <taxon>Metazoa</taxon>
        <taxon>Ecdysozoa</taxon>
        <taxon>Arthropoda</taxon>
        <taxon>Hexapoda</taxon>
        <taxon>Insecta</taxon>
        <taxon>Pterygota</taxon>
        <taxon>Neoptera</taxon>
        <taxon>Paraneoptera</taxon>
        <taxon>Hemiptera</taxon>
        <taxon>Sternorrhyncha</taxon>
        <taxon>Aphidomorpha</taxon>
        <taxon>Aphidoidea</taxon>
        <taxon>Aphididae</taxon>
        <taxon>Macrosiphini</taxon>
        <taxon>Acyrthosiphon</taxon>
    </lineage>
</organism>
<dbReference type="Pfam" id="PF14291">
    <property type="entry name" value="DUF4371"/>
    <property type="match status" value="1"/>
</dbReference>
<keyword evidence="3" id="KW-1185">Reference proteome</keyword>
<proteinExistence type="predicted"/>